<keyword evidence="1" id="KW-0732">Signal</keyword>
<evidence type="ECO:0000313" key="3">
    <source>
        <dbReference type="Proteomes" id="UP000244867"/>
    </source>
</evidence>
<comment type="caution">
    <text evidence="2">The sequence shown here is derived from an EMBL/GenBank/DDBJ whole genome shotgun (WGS) entry which is preliminary data.</text>
</comment>
<sequence length="216" mass="23858">MGWRGLGAVAALLAASVVVGFALAAALQSSPVTTGAPEPVVAVNPRFPVDPPTQLRDDPPQPALGRNLPLREVAVGTDNYKFVFLAPRGWSRLETSSNEVKYKKAQNPSNTYILRVEQVVSQHEQIPDILASRIVDLRRDEEQVKVIRRTYDTLEFSYVHDGYRRFSIITWLDVTRSGQAEAEIAVTGREVDVPGMRDLIDDVIFGRADARGIHAP</sequence>
<protein>
    <recommendedName>
        <fullName evidence="4">Transcriptional regulator</fullName>
    </recommendedName>
</protein>
<dbReference type="OrthoDB" id="3780133at2"/>
<gene>
    <name evidence="2" type="ORF">C7S10_10345</name>
</gene>
<accession>A0A2R7YYF0</accession>
<feature type="chain" id="PRO_5015362433" description="Transcriptional regulator" evidence="1">
    <location>
        <begin position="25"/>
        <end position="216"/>
    </location>
</feature>
<dbReference type="Proteomes" id="UP000244867">
    <property type="component" value="Unassembled WGS sequence"/>
</dbReference>
<dbReference type="RefSeq" id="WP_108344343.1">
    <property type="nucleotide sequence ID" value="NZ_PYXZ01000003.1"/>
</dbReference>
<dbReference type="EMBL" id="PYXZ01000003">
    <property type="protein sequence ID" value="PUA81402.1"/>
    <property type="molecule type" value="Genomic_DNA"/>
</dbReference>
<name>A0A2R7YYF0_9ACTN</name>
<proteinExistence type="predicted"/>
<evidence type="ECO:0000256" key="1">
    <source>
        <dbReference type="SAM" id="SignalP"/>
    </source>
</evidence>
<reference evidence="2 3" key="1">
    <citation type="submission" date="2018-03" db="EMBL/GenBank/DDBJ databases">
        <authorList>
            <person name="Keele B.F."/>
        </authorList>
    </citation>
    <scope>NUCLEOTIDE SEQUENCE [LARGE SCALE GENOMIC DNA]</scope>
    <source>
        <strain evidence="2 3">IB-3</strain>
    </source>
</reference>
<evidence type="ECO:0008006" key="4">
    <source>
        <dbReference type="Google" id="ProtNLM"/>
    </source>
</evidence>
<keyword evidence="3" id="KW-1185">Reference proteome</keyword>
<dbReference type="AlphaFoldDB" id="A0A2R7YYF0"/>
<feature type="signal peptide" evidence="1">
    <location>
        <begin position="1"/>
        <end position="24"/>
    </location>
</feature>
<evidence type="ECO:0000313" key="2">
    <source>
        <dbReference type="EMBL" id="PUA81402.1"/>
    </source>
</evidence>
<organism evidence="2 3">
    <name type="scientific">Nocardioides currus</name>
    <dbReference type="NCBI Taxonomy" id="2133958"/>
    <lineage>
        <taxon>Bacteria</taxon>
        <taxon>Bacillati</taxon>
        <taxon>Actinomycetota</taxon>
        <taxon>Actinomycetes</taxon>
        <taxon>Propionibacteriales</taxon>
        <taxon>Nocardioidaceae</taxon>
        <taxon>Nocardioides</taxon>
    </lineage>
</organism>